<dbReference type="GO" id="GO:0120550">
    <property type="term" value="F:methyltransferase cap2 activity"/>
    <property type="evidence" value="ECO:0007669"/>
    <property type="project" value="UniProtKB-EC"/>
</dbReference>
<name>A0A1B3PD74_POLVA</name>
<evidence type="ECO:0000256" key="7">
    <source>
        <dbReference type="PROSITE-ProRule" id="PRU00946"/>
    </source>
</evidence>
<dbReference type="GO" id="GO:0032259">
    <property type="term" value="P:methylation"/>
    <property type="evidence" value="ECO:0007669"/>
    <property type="project" value="UniProtKB-KW"/>
</dbReference>
<feature type="binding site" evidence="7">
    <location>
        <position position="207"/>
    </location>
    <ligand>
        <name>S-adenosyl-L-methionine</name>
        <dbReference type="ChEBI" id="CHEBI:59789"/>
    </ligand>
</feature>
<dbReference type="Pfam" id="PF01728">
    <property type="entry name" value="FtsJ"/>
    <property type="match status" value="1"/>
</dbReference>
<dbReference type="PANTHER" id="PTHR16121">
    <property type="entry name" value="CAP-SPECIFIC MRNA (NUCLEOSIDE-2'-O-)-METHYLTRANSFERASE 1-RELATED"/>
    <property type="match status" value="1"/>
</dbReference>
<evidence type="ECO:0000256" key="8">
    <source>
        <dbReference type="SAM" id="Phobius"/>
    </source>
</evidence>
<dbReference type="InterPro" id="IPR002877">
    <property type="entry name" value="RNA_MeTrfase_FtsJ_dom"/>
</dbReference>
<dbReference type="GO" id="GO:0004483">
    <property type="term" value="F:methyltransferase cap1 activity"/>
    <property type="evidence" value="ECO:0007669"/>
    <property type="project" value="UniProtKB-ARBA"/>
</dbReference>
<dbReference type="GO" id="GO:0005737">
    <property type="term" value="C:cytoplasm"/>
    <property type="evidence" value="ECO:0007669"/>
    <property type="project" value="TreeGrafter"/>
</dbReference>
<feature type="binding site" evidence="7">
    <location>
        <position position="120"/>
    </location>
    <ligand>
        <name>S-adenosyl-L-methionine</name>
        <dbReference type="ChEBI" id="CHEBI:59789"/>
    </ligand>
</feature>
<keyword evidence="4 7" id="KW-0808">Transferase</keyword>
<evidence type="ECO:0000256" key="1">
    <source>
        <dbReference type="ARBA" id="ARBA00012770"/>
    </source>
</evidence>
<dbReference type="PROSITE" id="PS51614">
    <property type="entry name" value="SAM_MT_ADRIFT"/>
    <property type="match status" value="1"/>
</dbReference>
<sequence length="671" mass="78693">MDFLTNFNKKFNFKNENYKLPPIDYFYSTDSEAYDLLEKIKNELNAEKSKLNDKKIENWSRHTRQNNPAQLIVHHLREVIKGEFVTQAFAKFFECLNTYPLINENVSDKLFSVHLCEAPGAFITSLNHFLKINYPNLKFIWRATTLNPYYEGNSISNTILDDRFILHTFPNWIFGESFDGDILCEDNIKSLIANCNKIGNVMLVTCDGSIDCLDKPENQEEVVSKLHAAEFITSLALLADDGSLLIKLFTFFESTTVALLYVLNCCFKHVHIFKPVTSKEGNSEVYVIGLNFKKDSISSEYINYLIKNFMKEKKSMLPLNSIPKSFLKQIVDAAKYFKDLQVSVIKKNLDTFMKFDKHRYDKLKLTKKLMLQEYLRRYNMRPIEKSQKLMQGIDLIDSDINLNERVHSGSHLERQSFKSISHKEQLDIFYIRLQELYQKIINQPILPNNRILSTQSITNFCSNPKEFIKLIRGKPIEQVVSSKFIMVSLFKFFIELKAFLNVLSYEESSFSKNNFVFDDENLIKVEMKHFRKAENYDKYEKDVILKILLHLFDTKCKDFIIENLPLLTQFMVGIVLYLAIFAYDEVKIDIDSRKIILRSLRDDGNTLKYLIKMIENDSTGIIGICDTILLFMYNNGNYYKSIIDYNNRFIYHMCSLYITNIQTEINYSRKK</sequence>
<feature type="transmembrane region" description="Helical" evidence="8">
    <location>
        <begin position="564"/>
        <end position="583"/>
    </location>
</feature>
<evidence type="ECO:0000256" key="2">
    <source>
        <dbReference type="ARBA" id="ARBA00021134"/>
    </source>
</evidence>
<evidence type="ECO:0000256" key="5">
    <source>
        <dbReference type="ARBA" id="ARBA00022691"/>
    </source>
</evidence>
<dbReference type="Gene3D" id="3.40.50.12760">
    <property type="match status" value="1"/>
</dbReference>
<protein>
    <recommendedName>
        <fullName evidence="2">Cap-specific mRNA (nucleoside-2'-O-)-methyltransferase 2</fullName>
        <ecNumber evidence="1">2.1.1.296</ecNumber>
    </recommendedName>
</protein>
<dbReference type="InterPro" id="IPR029063">
    <property type="entry name" value="SAM-dependent_MTases_sf"/>
</dbReference>
<comment type="catalytic activity">
    <reaction evidence="6">
        <text>a 5'-end (N(7)-methyl 5'-triphosphoguanosine)-(2'-O-methyl-ribonucleoside)-(ribonucleotide) in mRNA + S-adenosyl-L-methionine = a 5'-end (N(7)-methyl 5'-triphosphoguanosine)-(2'-O-methyl-ribonucleoside)-(2'-O-methyl-ribonucleotide) in mRNA + S-adenosyl-L-homocysteine + H(+)</text>
        <dbReference type="Rhea" id="RHEA:67024"/>
        <dbReference type="Rhea" id="RHEA-COMP:17169"/>
        <dbReference type="Rhea" id="RHEA-COMP:17170"/>
        <dbReference type="ChEBI" id="CHEBI:15378"/>
        <dbReference type="ChEBI" id="CHEBI:57856"/>
        <dbReference type="ChEBI" id="CHEBI:59789"/>
        <dbReference type="ChEBI" id="CHEBI:167612"/>
        <dbReference type="ChEBI" id="CHEBI:167614"/>
        <dbReference type="EC" id="2.1.1.296"/>
    </reaction>
</comment>
<reference evidence="10" key="1">
    <citation type="submission" date="2016-01" db="EMBL/GenBank/DDBJ databases">
        <title>Diversity of S-adenosylmethionine dependent methyltransferases of the cryptobiotic chironomid in relation to desiccation stress resistance.</title>
        <authorList>
            <person name="Deviatiiarov R."/>
            <person name="Gusev O."/>
            <person name="Aupov R."/>
            <person name="Cornette R."/>
            <person name="Kikawada T."/>
        </authorList>
    </citation>
    <scope>NUCLEOTIDE SEQUENCE</scope>
</reference>
<dbReference type="EMBL" id="KU659876">
    <property type="protein sequence ID" value="AOG17675.1"/>
    <property type="molecule type" value="mRNA"/>
</dbReference>
<evidence type="ECO:0000313" key="10">
    <source>
        <dbReference type="EMBL" id="AOG17675.1"/>
    </source>
</evidence>
<evidence type="ECO:0000256" key="4">
    <source>
        <dbReference type="ARBA" id="ARBA00022679"/>
    </source>
</evidence>
<dbReference type="InterPro" id="IPR025807">
    <property type="entry name" value="Adrift-typ_MeTrfase"/>
</dbReference>
<feature type="non-terminal residue" evidence="10">
    <location>
        <position position="671"/>
    </location>
</feature>
<dbReference type="SUPFAM" id="SSF53335">
    <property type="entry name" value="S-adenosyl-L-methionine-dependent methyltransferases"/>
    <property type="match status" value="1"/>
</dbReference>
<dbReference type="PANTHER" id="PTHR16121:SF2">
    <property type="entry name" value="CAP-SPECIFIC MRNA (NUCLEOSIDE-2'-O-)-METHYLTRANSFERASE 2"/>
    <property type="match status" value="1"/>
</dbReference>
<keyword evidence="8" id="KW-1133">Transmembrane helix</keyword>
<evidence type="ECO:0000256" key="6">
    <source>
        <dbReference type="ARBA" id="ARBA00049477"/>
    </source>
</evidence>
<dbReference type="GO" id="GO:0005634">
    <property type="term" value="C:nucleus"/>
    <property type="evidence" value="ECO:0007669"/>
    <property type="project" value="TreeGrafter"/>
</dbReference>
<keyword evidence="5 7" id="KW-0949">S-adenosyl-L-methionine</keyword>
<gene>
    <name evidence="10" type="primary">RNA-MT5</name>
</gene>
<comment type="caution">
    <text evidence="7">Lacks conserved residue(s) required for the propagation of feature annotation.</text>
</comment>
<dbReference type="GO" id="GO:0006370">
    <property type="term" value="P:7-methylguanosine mRNA capping"/>
    <property type="evidence" value="ECO:0007669"/>
    <property type="project" value="TreeGrafter"/>
</dbReference>
<evidence type="ECO:0000256" key="3">
    <source>
        <dbReference type="ARBA" id="ARBA00022603"/>
    </source>
</evidence>
<keyword evidence="3 7" id="KW-0489">Methyltransferase</keyword>
<feature type="active site" description="Proton acceptor" evidence="7">
    <location>
        <position position="247"/>
    </location>
</feature>
<keyword evidence="8" id="KW-0472">Membrane</keyword>
<feature type="domain" description="Adrift-type SAM-dependent 2'-O-MTase" evidence="9">
    <location>
        <begin position="83"/>
        <end position="294"/>
    </location>
</feature>
<evidence type="ECO:0000259" key="9">
    <source>
        <dbReference type="PROSITE" id="PS51614"/>
    </source>
</evidence>
<accession>A0A1B3PD74</accession>
<keyword evidence="8" id="KW-0812">Transmembrane</keyword>
<dbReference type="AlphaFoldDB" id="A0A1B3PD74"/>
<dbReference type="InterPro" id="IPR050851">
    <property type="entry name" value="mRNA_Cap_2O-Ribose_MeTrfase"/>
</dbReference>
<organism evidence="10">
    <name type="scientific">Polypedilum vanderplanki</name>
    <name type="common">Sleeping chironomid midge</name>
    <dbReference type="NCBI Taxonomy" id="319348"/>
    <lineage>
        <taxon>Eukaryota</taxon>
        <taxon>Metazoa</taxon>
        <taxon>Ecdysozoa</taxon>
        <taxon>Arthropoda</taxon>
        <taxon>Hexapoda</taxon>
        <taxon>Insecta</taxon>
        <taxon>Pterygota</taxon>
        <taxon>Neoptera</taxon>
        <taxon>Endopterygota</taxon>
        <taxon>Diptera</taxon>
        <taxon>Nematocera</taxon>
        <taxon>Chironomoidea</taxon>
        <taxon>Chironomidae</taxon>
        <taxon>Chironominae</taxon>
        <taxon>Polypedilum</taxon>
        <taxon>Polypedilum</taxon>
    </lineage>
</organism>
<dbReference type="EC" id="2.1.1.296" evidence="1"/>
<proteinExistence type="evidence at transcript level"/>